<dbReference type="RefSeq" id="WP_378078890.1">
    <property type="nucleotide sequence ID" value="NZ_JBHTMK010000037.1"/>
</dbReference>
<accession>A0ABW4ADU9</accession>
<proteinExistence type="predicted"/>
<dbReference type="Proteomes" id="UP001597183">
    <property type="component" value="Unassembled WGS sequence"/>
</dbReference>
<comment type="caution">
    <text evidence="1">The sequence shown here is derived from an EMBL/GenBank/DDBJ whole genome shotgun (WGS) entry which is preliminary data.</text>
</comment>
<gene>
    <name evidence="1" type="ORF">ACFQ5G_25725</name>
</gene>
<keyword evidence="2" id="KW-1185">Reference proteome</keyword>
<organism evidence="1 2">
    <name type="scientific">Actinoplanes sichuanensis</name>
    <dbReference type="NCBI Taxonomy" id="512349"/>
    <lineage>
        <taxon>Bacteria</taxon>
        <taxon>Bacillati</taxon>
        <taxon>Actinomycetota</taxon>
        <taxon>Actinomycetes</taxon>
        <taxon>Micromonosporales</taxon>
        <taxon>Micromonosporaceae</taxon>
        <taxon>Actinoplanes</taxon>
    </lineage>
</organism>
<evidence type="ECO:0000313" key="1">
    <source>
        <dbReference type="EMBL" id="MFD1368764.1"/>
    </source>
</evidence>
<protein>
    <submittedName>
        <fullName evidence="1">Uncharacterized protein</fullName>
    </submittedName>
</protein>
<dbReference type="EMBL" id="JBHTMK010000037">
    <property type="protein sequence ID" value="MFD1368764.1"/>
    <property type="molecule type" value="Genomic_DNA"/>
</dbReference>
<evidence type="ECO:0000313" key="2">
    <source>
        <dbReference type="Proteomes" id="UP001597183"/>
    </source>
</evidence>
<sequence>MVTHFNTFNVTTGTFSENTYRLNLVDRVGTTINGNQGASAALSDEVTRTVGFSVRKDQGSTITQDTTVKWRFSSPGYYGLYKGTRRVSGTFSQAVCRLGWGYPKYERWGGGTYTTFGPVEEGTVLCSDVLPPRTVRRAAQAMLGCSAPTAGRPAPKAASR</sequence>
<name>A0ABW4ADU9_9ACTN</name>
<reference evidence="2" key="1">
    <citation type="journal article" date="2019" name="Int. J. Syst. Evol. Microbiol.">
        <title>The Global Catalogue of Microorganisms (GCM) 10K type strain sequencing project: providing services to taxonomists for standard genome sequencing and annotation.</title>
        <authorList>
            <consortium name="The Broad Institute Genomics Platform"/>
            <consortium name="The Broad Institute Genome Sequencing Center for Infectious Disease"/>
            <person name="Wu L."/>
            <person name="Ma J."/>
        </authorList>
    </citation>
    <scope>NUCLEOTIDE SEQUENCE [LARGE SCALE GENOMIC DNA]</scope>
    <source>
        <strain evidence="2">CCM 7526</strain>
    </source>
</reference>